<feature type="region of interest" description="Disordered" evidence="1">
    <location>
        <begin position="1"/>
        <end position="22"/>
    </location>
</feature>
<evidence type="ECO:0000313" key="3">
    <source>
        <dbReference type="Proteomes" id="UP000198902"/>
    </source>
</evidence>
<organism evidence="2 3">
    <name type="scientific">Haloferax massiliensis</name>
    <dbReference type="NCBI Taxonomy" id="1476858"/>
    <lineage>
        <taxon>Archaea</taxon>
        <taxon>Methanobacteriati</taxon>
        <taxon>Methanobacteriota</taxon>
        <taxon>Stenosarchaea group</taxon>
        <taxon>Halobacteria</taxon>
        <taxon>Halobacteriales</taxon>
        <taxon>Haloferacaceae</taxon>
        <taxon>Haloferax</taxon>
    </lineage>
</organism>
<evidence type="ECO:0000313" key="2">
    <source>
        <dbReference type="EMBL" id="CQR49643.1"/>
    </source>
</evidence>
<keyword evidence="3" id="KW-1185">Reference proteome</keyword>
<dbReference type="InterPro" id="IPR036390">
    <property type="entry name" value="WH_DNA-bd_sf"/>
</dbReference>
<name>A0A0D6JPT6_9EURY</name>
<protein>
    <submittedName>
        <fullName evidence="2">Uncharacterized protein</fullName>
    </submittedName>
</protein>
<evidence type="ECO:0000256" key="1">
    <source>
        <dbReference type="SAM" id="MobiDB-lite"/>
    </source>
</evidence>
<dbReference type="Gene3D" id="1.10.10.10">
    <property type="entry name" value="Winged helix-like DNA-binding domain superfamily/Winged helix DNA-binding domain"/>
    <property type="match status" value="1"/>
</dbReference>
<dbReference type="OrthoDB" id="346119at2157"/>
<dbReference type="EMBL" id="CSTE01000002">
    <property type="protein sequence ID" value="CQR49643.1"/>
    <property type="molecule type" value="Genomic_DNA"/>
</dbReference>
<dbReference type="InterPro" id="IPR036388">
    <property type="entry name" value="WH-like_DNA-bd_sf"/>
</dbReference>
<proteinExistence type="predicted"/>
<gene>
    <name evidence="2" type="ORF">BN996_01110</name>
</gene>
<dbReference type="AlphaFoldDB" id="A0A0D6JPT6"/>
<dbReference type="RefSeq" id="WP_089777517.1">
    <property type="nucleotide sequence ID" value="NZ_CABLRR010000002.1"/>
</dbReference>
<dbReference type="Proteomes" id="UP000198902">
    <property type="component" value="Unassembled WGS sequence"/>
</dbReference>
<dbReference type="SUPFAM" id="SSF46785">
    <property type="entry name" value="Winged helix' DNA-binding domain"/>
    <property type="match status" value="1"/>
</dbReference>
<accession>A0A0D6JPT6</accession>
<reference evidence="3" key="1">
    <citation type="submission" date="2015-03" db="EMBL/GenBank/DDBJ databases">
        <authorList>
            <person name="Urmite Genomes"/>
        </authorList>
    </citation>
    <scope>NUCLEOTIDE SEQUENCE [LARGE SCALE GENOMIC DNA]</scope>
    <source>
        <strain evidence="3">Arc-Hr</strain>
    </source>
</reference>
<sequence>MTARDTNRVGSDNSDPRSVEDAEIVTEHDTRNRRIVQHARENGGTTTRRDLVAKTGLTASELEEHLQTLADGGCVDLISDGEHELIALTFRGEHLAGGYR</sequence>